<keyword evidence="5" id="KW-1185">Reference proteome</keyword>
<dbReference type="OrthoDB" id="1682769at2"/>
<evidence type="ECO:0000259" key="2">
    <source>
        <dbReference type="Pfam" id="PF22813"/>
    </source>
</evidence>
<name>A0A1H8N8J5_9BACI</name>
<protein>
    <recommendedName>
        <fullName evidence="6">Zinc-ribbon domain-containing protein</fullName>
    </recommendedName>
</protein>
<evidence type="ECO:0000313" key="5">
    <source>
        <dbReference type="Proteomes" id="UP000199300"/>
    </source>
</evidence>
<keyword evidence="1" id="KW-1133">Transmembrane helix</keyword>
<dbReference type="Pfam" id="PF22820">
    <property type="entry name" value="TcaA_3rd_4th"/>
    <property type="match status" value="1"/>
</dbReference>
<gene>
    <name evidence="4" type="ORF">SAMN04488134_105164</name>
</gene>
<accession>A0A1H8N8J5</accession>
<feature type="domain" description="TcaA 4th" evidence="3">
    <location>
        <begin position="243"/>
        <end position="313"/>
    </location>
</feature>
<reference evidence="4 5" key="1">
    <citation type="submission" date="2016-10" db="EMBL/GenBank/DDBJ databases">
        <authorList>
            <person name="de Groot N.N."/>
        </authorList>
    </citation>
    <scope>NUCLEOTIDE SEQUENCE [LARGE SCALE GENOMIC DNA]</scope>
    <source>
        <strain evidence="4 5">CGMCC 1.10434</strain>
    </source>
</reference>
<dbReference type="Proteomes" id="UP000199300">
    <property type="component" value="Unassembled WGS sequence"/>
</dbReference>
<dbReference type="InterPro" id="IPR054530">
    <property type="entry name" value="TcaA_4th"/>
</dbReference>
<dbReference type="Pfam" id="PF22813">
    <property type="entry name" value="TcaA_2nd"/>
    <property type="match status" value="1"/>
</dbReference>
<keyword evidence="1" id="KW-0812">Transmembrane</keyword>
<dbReference type="AlphaFoldDB" id="A0A1H8N8J5"/>
<evidence type="ECO:0000313" key="4">
    <source>
        <dbReference type="EMBL" id="SEO25910.1"/>
    </source>
</evidence>
<evidence type="ECO:0000256" key="1">
    <source>
        <dbReference type="SAM" id="Phobius"/>
    </source>
</evidence>
<evidence type="ECO:0008006" key="6">
    <source>
        <dbReference type="Google" id="ProtNLM"/>
    </source>
</evidence>
<sequence>MYCKTCGEKNGENDGYCKKCGAPLNKEIKKEGATSTSQANKKPMTKATKIKLGVGFGLIICLIVTYQLLNRYYSFEAQVNRHIETIQEADATKLSSQLVTYDSNFEISETSIQPLISYLNETPTYMREVSDRLRNEATAFDFSYELYIEQSGKHLGMFDRYQLVIEPVYIEVETTIDGAEISVNGGDPESYQSSQVLVIGPVSPGLHAFTASFNAETAQLQYEENAVVLGGYGSDYVYLPLHAVTIEIATDIADTAVYINDNEIAQLEGETGTFGPIAWEEDSYLTLKKAYDSGALESQEVYLAEYDNYYYISMNQVEQYEVDSFLQALYYDIEALNASLNDQNRQRIANYLVEGEENSLFTTFTNAAETYVNDDDVSDTRYRSDLTDFEVIDLHTYAVTYTLEVEVFHSWDSDKDDLYHYLTFEGIVVYDDARQELQLHSVEVVTD</sequence>
<dbReference type="PANTHER" id="PTHR40038">
    <property type="entry name" value="MEMBRANE-ASSOCIATED PROTEIN TCAA"/>
    <property type="match status" value="1"/>
</dbReference>
<dbReference type="STRING" id="872970.SAMN04488134_105164"/>
<proteinExistence type="predicted"/>
<dbReference type="GO" id="GO:0005886">
    <property type="term" value="C:plasma membrane"/>
    <property type="evidence" value="ECO:0007669"/>
    <property type="project" value="UniProtKB-SubCell"/>
</dbReference>
<feature type="domain" description="TcaA second" evidence="2">
    <location>
        <begin position="76"/>
        <end position="165"/>
    </location>
</feature>
<evidence type="ECO:0000259" key="3">
    <source>
        <dbReference type="Pfam" id="PF22820"/>
    </source>
</evidence>
<dbReference type="PANTHER" id="PTHR40038:SF1">
    <property type="entry name" value="MEMBRANE-ASSOCIATED PROTEIN TCAA"/>
    <property type="match status" value="1"/>
</dbReference>
<organism evidence="4 5">
    <name type="scientific">Amphibacillus marinus</name>
    <dbReference type="NCBI Taxonomy" id="872970"/>
    <lineage>
        <taxon>Bacteria</taxon>
        <taxon>Bacillati</taxon>
        <taxon>Bacillota</taxon>
        <taxon>Bacilli</taxon>
        <taxon>Bacillales</taxon>
        <taxon>Bacillaceae</taxon>
        <taxon>Amphibacillus</taxon>
    </lineage>
</organism>
<dbReference type="EMBL" id="FODJ01000005">
    <property type="protein sequence ID" value="SEO25910.1"/>
    <property type="molecule type" value="Genomic_DNA"/>
</dbReference>
<dbReference type="InterPro" id="IPR054529">
    <property type="entry name" value="TcaA_2nd"/>
</dbReference>
<feature type="transmembrane region" description="Helical" evidence="1">
    <location>
        <begin position="50"/>
        <end position="69"/>
    </location>
</feature>
<dbReference type="RefSeq" id="WP_091497051.1">
    <property type="nucleotide sequence ID" value="NZ_FODJ01000005.1"/>
</dbReference>
<keyword evidence="1" id="KW-0472">Membrane</keyword>